<dbReference type="AlphaFoldDB" id="A0A9P4J033"/>
<accession>A0A9P4J033</accession>
<feature type="domain" description="NDT80" evidence="4">
    <location>
        <begin position="1"/>
        <end position="273"/>
    </location>
</feature>
<evidence type="ECO:0000313" key="6">
    <source>
        <dbReference type="Proteomes" id="UP000799439"/>
    </source>
</evidence>
<dbReference type="OrthoDB" id="2288358at2759"/>
<dbReference type="GO" id="GO:0045944">
    <property type="term" value="P:positive regulation of transcription by RNA polymerase II"/>
    <property type="evidence" value="ECO:0007669"/>
    <property type="project" value="TreeGrafter"/>
</dbReference>
<name>A0A9P4J033_9PEZI</name>
<evidence type="ECO:0000259" key="4">
    <source>
        <dbReference type="PROSITE" id="PS51517"/>
    </source>
</evidence>
<dbReference type="GO" id="GO:0000228">
    <property type="term" value="C:nuclear chromosome"/>
    <property type="evidence" value="ECO:0007669"/>
    <property type="project" value="TreeGrafter"/>
</dbReference>
<feature type="compositionally biased region" description="Polar residues" evidence="3">
    <location>
        <begin position="169"/>
        <end position="182"/>
    </location>
</feature>
<evidence type="ECO:0000256" key="3">
    <source>
        <dbReference type="SAM" id="MobiDB-lite"/>
    </source>
</evidence>
<gene>
    <name evidence="5" type="ORF">K461DRAFT_281183</name>
</gene>
<dbReference type="GO" id="GO:0051321">
    <property type="term" value="P:meiotic cell cycle"/>
    <property type="evidence" value="ECO:0007669"/>
    <property type="project" value="TreeGrafter"/>
</dbReference>
<feature type="region of interest" description="Disordered" evidence="3">
    <location>
        <begin position="366"/>
        <end position="393"/>
    </location>
</feature>
<dbReference type="GO" id="GO:0003700">
    <property type="term" value="F:DNA-binding transcription factor activity"/>
    <property type="evidence" value="ECO:0007669"/>
    <property type="project" value="UniProtKB-UniRule"/>
</dbReference>
<dbReference type="InterPro" id="IPR052605">
    <property type="entry name" value="Fungal_trans_regulator"/>
</dbReference>
<dbReference type="PANTHER" id="PTHR35144">
    <property type="entry name" value="MEIOSIS-SPECIFIC TRANSCRIPTION FACTOR NDT80"/>
    <property type="match status" value="1"/>
</dbReference>
<dbReference type="GO" id="GO:0003677">
    <property type="term" value="F:DNA binding"/>
    <property type="evidence" value="ECO:0007669"/>
    <property type="project" value="UniProtKB-KW"/>
</dbReference>
<evidence type="ECO:0000256" key="2">
    <source>
        <dbReference type="PROSITE-ProRule" id="PRU00850"/>
    </source>
</evidence>
<dbReference type="Pfam" id="PF05224">
    <property type="entry name" value="NDT80_PhoG"/>
    <property type="match status" value="1"/>
</dbReference>
<keyword evidence="6" id="KW-1185">Reference proteome</keyword>
<feature type="compositionally biased region" description="Basic and acidic residues" evidence="3">
    <location>
        <begin position="306"/>
        <end position="316"/>
    </location>
</feature>
<comment type="caution">
    <text evidence="5">The sequence shown here is derived from an EMBL/GenBank/DDBJ whole genome shotgun (WGS) entry which is preliminary data.</text>
</comment>
<evidence type="ECO:0000313" key="5">
    <source>
        <dbReference type="EMBL" id="KAF2149943.1"/>
    </source>
</evidence>
<feature type="DNA-binding region" description="NDT80" evidence="2">
    <location>
        <begin position="1"/>
        <end position="273"/>
    </location>
</feature>
<dbReference type="Proteomes" id="UP000799439">
    <property type="component" value="Unassembled WGS sequence"/>
</dbReference>
<protein>
    <submittedName>
        <fullName evidence="5">P53-like transcription factor</fullName>
    </submittedName>
</protein>
<dbReference type="InterPro" id="IPR008967">
    <property type="entry name" value="p53-like_TF_DNA-bd_sf"/>
</dbReference>
<feature type="region of interest" description="Disordered" evidence="3">
    <location>
        <begin position="262"/>
        <end position="354"/>
    </location>
</feature>
<dbReference type="InterPro" id="IPR024061">
    <property type="entry name" value="NDT80_DNA-bd_dom"/>
</dbReference>
<organism evidence="5 6">
    <name type="scientific">Myriangium duriaei CBS 260.36</name>
    <dbReference type="NCBI Taxonomy" id="1168546"/>
    <lineage>
        <taxon>Eukaryota</taxon>
        <taxon>Fungi</taxon>
        <taxon>Dikarya</taxon>
        <taxon>Ascomycota</taxon>
        <taxon>Pezizomycotina</taxon>
        <taxon>Dothideomycetes</taxon>
        <taxon>Dothideomycetidae</taxon>
        <taxon>Myriangiales</taxon>
        <taxon>Myriangiaceae</taxon>
        <taxon>Myriangium</taxon>
    </lineage>
</organism>
<proteinExistence type="predicted"/>
<sequence length="476" mass="53426">MHSPFAGSTSSQQAHFPWPNKEDYAHEHLTCDGHVVKPTIYARMEKGFQMIGGFWTCYRRNYFEVSCAFVLNPFCSNACIMLRGKQVQAFGMGISACVFDRDVNIDERRRVDILQFTPKRDTNDKRDLTIVRVWPGMPLQSHGGHGQRSLPYYATSRGPAFVPVLPYQGGSSRENSPHSGSPQRYPHDALPLVDHAGDGLYKQHTFDRLQFKTATANNGKRRASQQYYCLKIGLYADTRDDGASDPVWHRISEVFSEPLVVRGRSPNHYKNEDSGQDADEREGGEPGPSAHRTASFGRHTGYSYAHHYDSPDESRSRSNVGGFRGYGDNPDNSTPPDGSSESSMTPGDNIVSHFDQMGDDVKEEIRDGYHDAPGMNNYSYAPAPFTEPLSGPLPTDHQYQDSHNRLAYRMEHPGSLAAPRWEELDDSAMYRPATLQAFPSSEGFYPLNMTNDLTGSIDLFSRPDTAFQVHTQLHEQ</sequence>
<dbReference type="EMBL" id="ML996090">
    <property type="protein sequence ID" value="KAF2149943.1"/>
    <property type="molecule type" value="Genomic_DNA"/>
</dbReference>
<dbReference type="Gene3D" id="2.60.40.1390">
    <property type="entry name" value="NDT80 DNA-binding domain"/>
    <property type="match status" value="1"/>
</dbReference>
<dbReference type="PROSITE" id="PS51517">
    <property type="entry name" value="NDT80"/>
    <property type="match status" value="1"/>
</dbReference>
<evidence type="ECO:0000256" key="1">
    <source>
        <dbReference type="ARBA" id="ARBA00023125"/>
    </source>
</evidence>
<reference evidence="5" key="1">
    <citation type="journal article" date="2020" name="Stud. Mycol.">
        <title>101 Dothideomycetes genomes: a test case for predicting lifestyles and emergence of pathogens.</title>
        <authorList>
            <person name="Haridas S."/>
            <person name="Albert R."/>
            <person name="Binder M."/>
            <person name="Bloem J."/>
            <person name="Labutti K."/>
            <person name="Salamov A."/>
            <person name="Andreopoulos B."/>
            <person name="Baker S."/>
            <person name="Barry K."/>
            <person name="Bills G."/>
            <person name="Bluhm B."/>
            <person name="Cannon C."/>
            <person name="Castanera R."/>
            <person name="Culley D."/>
            <person name="Daum C."/>
            <person name="Ezra D."/>
            <person name="Gonzalez J."/>
            <person name="Henrissat B."/>
            <person name="Kuo A."/>
            <person name="Liang C."/>
            <person name="Lipzen A."/>
            <person name="Lutzoni F."/>
            <person name="Magnuson J."/>
            <person name="Mondo S."/>
            <person name="Nolan M."/>
            <person name="Ohm R."/>
            <person name="Pangilinan J."/>
            <person name="Park H.-J."/>
            <person name="Ramirez L."/>
            <person name="Alfaro M."/>
            <person name="Sun H."/>
            <person name="Tritt A."/>
            <person name="Yoshinaga Y."/>
            <person name="Zwiers L.-H."/>
            <person name="Turgeon B."/>
            <person name="Goodwin S."/>
            <person name="Spatafora J."/>
            <person name="Crous P."/>
            <person name="Grigoriev I."/>
        </authorList>
    </citation>
    <scope>NUCLEOTIDE SEQUENCE</scope>
    <source>
        <strain evidence="5">CBS 260.36</strain>
    </source>
</reference>
<dbReference type="SUPFAM" id="SSF49417">
    <property type="entry name" value="p53-like transcription factors"/>
    <property type="match status" value="1"/>
</dbReference>
<feature type="region of interest" description="Disordered" evidence="3">
    <location>
        <begin position="166"/>
        <end position="188"/>
    </location>
</feature>
<dbReference type="PANTHER" id="PTHR35144:SF2">
    <property type="entry name" value="MEIOSIS-SPECIFIC TRANSCRIPTION FACTOR NDT80"/>
    <property type="match status" value="1"/>
</dbReference>
<dbReference type="InterPro" id="IPR037141">
    <property type="entry name" value="NDT80_DNA-bd_dom_sf"/>
</dbReference>
<keyword evidence="1 2" id="KW-0238">DNA-binding</keyword>
<feature type="compositionally biased region" description="Polar residues" evidence="3">
    <location>
        <begin position="330"/>
        <end position="346"/>
    </location>
</feature>